<evidence type="ECO:0000256" key="2">
    <source>
        <dbReference type="SAM" id="Phobius"/>
    </source>
</evidence>
<dbReference type="InterPro" id="IPR052163">
    <property type="entry name" value="DGC-Regulatory_Protein"/>
</dbReference>
<dbReference type="Proteomes" id="UP000275663">
    <property type="component" value="Chromosome"/>
</dbReference>
<dbReference type="PANTHER" id="PTHR46663">
    <property type="entry name" value="DIGUANYLATE CYCLASE DGCT-RELATED"/>
    <property type="match status" value="1"/>
</dbReference>
<dbReference type="Gene3D" id="3.30.70.270">
    <property type="match status" value="1"/>
</dbReference>
<evidence type="ECO:0000256" key="1">
    <source>
        <dbReference type="SAM" id="Coils"/>
    </source>
</evidence>
<keyword evidence="2" id="KW-0812">Transmembrane</keyword>
<dbReference type="InterPro" id="IPR000160">
    <property type="entry name" value="GGDEF_dom"/>
</dbReference>
<keyword evidence="2" id="KW-0472">Membrane</keyword>
<dbReference type="NCBIfam" id="TIGR00254">
    <property type="entry name" value="GGDEF"/>
    <property type="match status" value="1"/>
</dbReference>
<feature type="transmembrane region" description="Helical" evidence="2">
    <location>
        <begin position="20"/>
        <end position="40"/>
    </location>
</feature>
<sequence length="438" mass="49297">MQFAFLKLPMASKICRENLSSIALASLSMALLFTLFSVYLGQKNLRLAAHYQAEVLAGKLAYKLKMNDVKGLEASILKASERSDFLSVLVYDKNAQALVAWNDLKQFEKNSSVPASELIDQAQSKLQIAMLTTEIPVFYEDEIIGKIQMSSSIRWLYLQAIFSLLGALLAACIISLISAFYLSKRQLRRLAPLSDLDTVSHQVATLNDYSLRVRLHEGHELNHLNLQFNQIMEGIESWETDRQSEMRERQEAERRLDILSNHDSLTKLPNRKYFQQLLGSCIREACELQQLAALMFIDLDNFKALNEQFGYEAGDLILATIANRLSATLRNTDTLCRVDGDEFAAILPQIESPEMALALAERLIHAINRPMSLRGRKIVINGSIGIACCPLHAKEIRLLLNNTDLALKNAKASGKNAYLLFSHENVVSVRLAQQQRQV</sequence>
<dbReference type="KEGG" id="upv:EJN92_06580"/>
<dbReference type="RefSeq" id="WP_126127074.1">
    <property type="nucleotide sequence ID" value="NZ_CP034464.1"/>
</dbReference>
<proteinExistence type="predicted"/>
<keyword evidence="1" id="KW-0175">Coiled coil</keyword>
<evidence type="ECO:0000259" key="3">
    <source>
        <dbReference type="PROSITE" id="PS50887"/>
    </source>
</evidence>
<evidence type="ECO:0000313" key="5">
    <source>
        <dbReference type="Proteomes" id="UP000275663"/>
    </source>
</evidence>
<reference evidence="4 5" key="1">
    <citation type="journal article" date="2011" name="Int. J. Syst. Evol. Microbiol.">
        <title>Description of Undibacterium oligocarboniphilum sp. nov., isolated from purified water, and Undibacterium pigrum strain CCUG 49012 as the type strain of Undibacterium parvum sp. nov., and emended descriptions of the genus Undibacterium and the species Undibacterium pigrum.</title>
        <authorList>
            <person name="Eder W."/>
            <person name="Wanner G."/>
            <person name="Ludwig W."/>
            <person name="Busse H.J."/>
            <person name="Ziemke-Kageler F."/>
            <person name="Lang E."/>
        </authorList>
    </citation>
    <scope>NUCLEOTIDE SEQUENCE [LARGE SCALE GENOMIC DNA]</scope>
    <source>
        <strain evidence="4 5">DSM 23061</strain>
    </source>
</reference>
<keyword evidence="5" id="KW-1185">Reference proteome</keyword>
<feature type="coiled-coil region" evidence="1">
    <location>
        <begin position="235"/>
        <end position="262"/>
    </location>
</feature>
<dbReference type="AlphaFoldDB" id="A0A3S9HHX5"/>
<dbReference type="PANTHER" id="PTHR46663:SF2">
    <property type="entry name" value="GGDEF DOMAIN-CONTAINING PROTEIN"/>
    <property type="match status" value="1"/>
</dbReference>
<feature type="domain" description="GGDEF" evidence="3">
    <location>
        <begin position="290"/>
        <end position="423"/>
    </location>
</feature>
<dbReference type="SMART" id="SM00267">
    <property type="entry name" value="GGDEF"/>
    <property type="match status" value="1"/>
</dbReference>
<dbReference type="InterPro" id="IPR043128">
    <property type="entry name" value="Rev_trsase/Diguanyl_cyclase"/>
</dbReference>
<name>A0A3S9HHX5_9BURK</name>
<dbReference type="Pfam" id="PF00990">
    <property type="entry name" value="GGDEF"/>
    <property type="match status" value="1"/>
</dbReference>
<dbReference type="PROSITE" id="PS50887">
    <property type="entry name" value="GGDEF"/>
    <property type="match status" value="1"/>
</dbReference>
<protein>
    <submittedName>
        <fullName evidence="4">Sensor domain-containing diguanylate cyclase</fullName>
    </submittedName>
</protein>
<evidence type="ECO:0000313" key="4">
    <source>
        <dbReference type="EMBL" id="AZP11689.1"/>
    </source>
</evidence>
<dbReference type="EMBL" id="CP034464">
    <property type="protein sequence ID" value="AZP11689.1"/>
    <property type="molecule type" value="Genomic_DNA"/>
</dbReference>
<feature type="transmembrane region" description="Helical" evidence="2">
    <location>
        <begin position="156"/>
        <end position="182"/>
    </location>
</feature>
<dbReference type="SUPFAM" id="SSF55073">
    <property type="entry name" value="Nucleotide cyclase"/>
    <property type="match status" value="1"/>
</dbReference>
<keyword evidence="2" id="KW-1133">Transmembrane helix</keyword>
<dbReference type="CDD" id="cd01949">
    <property type="entry name" value="GGDEF"/>
    <property type="match status" value="1"/>
</dbReference>
<dbReference type="OrthoDB" id="9812260at2"/>
<accession>A0A3S9HHX5</accession>
<organism evidence="4 5">
    <name type="scientific">Undibacterium parvum</name>
    <dbReference type="NCBI Taxonomy" id="401471"/>
    <lineage>
        <taxon>Bacteria</taxon>
        <taxon>Pseudomonadati</taxon>
        <taxon>Pseudomonadota</taxon>
        <taxon>Betaproteobacteria</taxon>
        <taxon>Burkholderiales</taxon>
        <taxon>Oxalobacteraceae</taxon>
        <taxon>Undibacterium</taxon>
    </lineage>
</organism>
<gene>
    <name evidence="4" type="ORF">EJN92_06580</name>
</gene>
<dbReference type="InterPro" id="IPR029787">
    <property type="entry name" value="Nucleotide_cyclase"/>
</dbReference>